<sequence length="658" mass="76346">MIPKGIPKRERALPVHPSSIKKEEKKKKEEEDVVPRDLTPIKKKLDFEERRLSIVLETPEKDEALSPLSYLQRTMFSFENERDISSNSSENINQDTSKKVVPLNAVERTSLTPQKSTEMTRKAMEKSTLLPQKAVEKSTEMTKKAMEKTRLIVPEKQEKKSTRMGKEAVEKSAELVQKTLEKNTLRPEKFGEKSTSMTQDAMKNSAEMGLKAVEESVKMTQERIEMVENHAEKYGTEWNQDKQKRMETPRRSTRLATRGSEIKKQTIPVLQTYLEECYEQKQPNVSNTIAALCWKTLQHLYATKVLPKTMSLAFYSLFTTWIACEQLNYHSIDSIQKQRRITFQAFDQSTLDIQYIQEPETPSRVYSLCEKYQTMYTQLARLTKAQEKLLLSVLHSISSNDVLYEQVYQRFSKRMNISSGIKYFIALINTPEMILEKLALLSGSLIRHYLRIAFVCFDASLGDDHILPNVSMPKELYQHQDLGAAIHRALFDKLDQVRDPEDKYYAAVRIDFLFRAFQALVRFKSDPTIQQAIAHMQILASRLVLYNLEDEKHLFVLQNIDELLDHLQNERNALKSTLKKPPSKLSIDLTPPLPAKPEKESTPLKERPCPGCFECKKPFQDDANIECRTCLHRYHLACVFLSPTYRDYSRRYVCYHCI</sequence>
<dbReference type="EMBL" id="JNBS01004947">
    <property type="protein sequence ID" value="OQR81585.1"/>
    <property type="molecule type" value="Genomic_DNA"/>
</dbReference>
<dbReference type="AlphaFoldDB" id="A0A1V9Y778"/>
<protein>
    <recommendedName>
        <fullName evidence="4">Zinc finger PHD-type domain-containing protein</fullName>
    </recommendedName>
</protein>
<feature type="compositionally biased region" description="Basic and acidic residues" evidence="1">
    <location>
        <begin position="20"/>
        <end position="33"/>
    </location>
</feature>
<name>A0A1V9Y778_9STRA</name>
<organism evidence="2 3">
    <name type="scientific">Thraustotheca clavata</name>
    <dbReference type="NCBI Taxonomy" id="74557"/>
    <lineage>
        <taxon>Eukaryota</taxon>
        <taxon>Sar</taxon>
        <taxon>Stramenopiles</taxon>
        <taxon>Oomycota</taxon>
        <taxon>Saprolegniomycetes</taxon>
        <taxon>Saprolegniales</taxon>
        <taxon>Achlyaceae</taxon>
        <taxon>Thraustotheca</taxon>
    </lineage>
</organism>
<evidence type="ECO:0008006" key="4">
    <source>
        <dbReference type="Google" id="ProtNLM"/>
    </source>
</evidence>
<proteinExistence type="predicted"/>
<dbReference type="OrthoDB" id="79588at2759"/>
<dbReference type="InterPro" id="IPR013083">
    <property type="entry name" value="Znf_RING/FYVE/PHD"/>
</dbReference>
<dbReference type="CDD" id="cd15489">
    <property type="entry name" value="PHD_SF"/>
    <property type="match status" value="1"/>
</dbReference>
<gene>
    <name evidence="2" type="ORF">THRCLA_11600</name>
</gene>
<feature type="region of interest" description="Disordered" evidence="1">
    <location>
        <begin position="1"/>
        <end position="33"/>
    </location>
</feature>
<keyword evidence="3" id="KW-1185">Reference proteome</keyword>
<reference evidence="2 3" key="1">
    <citation type="journal article" date="2014" name="Genome Biol. Evol.">
        <title>The secreted proteins of Achlya hypogyna and Thraustotheca clavata identify the ancestral oomycete secretome and reveal gene acquisitions by horizontal gene transfer.</title>
        <authorList>
            <person name="Misner I."/>
            <person name="Blouin N."/>
            <person name="Leonard G."/>
            <person name="Richards T.A."/>
            <person name="Lane C.E."/>
        </authorList>
    </citation>
    <scope>NUCLEOTIDE SEQUENCE [LARGE SCALE GENOMIC DNA]</scope>
    <source>
        <strain evidence="2 3">ATCC 34112</strain>
    </source>
</reference>
<evidence type="ECO:0000313" key="3">
    <source>
        <dbReference type="Proteomes" id="UP000243217"/>
    </source>
</evidence>
<evidence type="ECO:0000313" key="2">
    <source>
        <dbReference type="EMBL" id="OQR81585.1"/>
    </source>
</evidence>
<dbReference type="InterPro" id="IPR011011">
    <property type="entry name" value="Znf_FYVE_PHD"/>
</dbReference>
<dbReference type="Proteomes" id="UP000243217">
    <property type="component" value="Unassembled WGS sequence"/>
</dbReference>
<feature type="region of interest" description="Disordered" evidence="1">
    <location>
        <begin position="577"/>
        <end position="603"/>
    </location>
</feature>
<accession>A0A1V9Y778</accession>
<evidence type="ECO:0000256" key="1">
    <source>
        <dbReference type="SAM" id="MobiDB-lite"/>
    </source>
</evidence>
<dbReference type="STRING" id="74557.A0A1V9Y778"/>
<dbReference type="SUPFAM" id="SSF57903">
    <property type="entry name" value="FYVE/PHD zinc finger"/>
    <property type="match status" value="1"/>
</dbReference>
<dbReference type="Gene3D" id="3.30.40.10">
    <property type="entry name" value="Zinc/RING finger domain, C3HC4 (zinc finger)"/>
    <property type="match status" value="1"/>
</dbReference>
<comment type="caution">
    <text evidence="2">The sequence shown here is derived from an EMBL/GenBank/DDBJ whole genome shotgun (WGS) entry which is preliminary data.</text>
</comment>